<dbReference type="AlphaFoldDB" id="A0A2A4JQF4"/>
<gene>
    <name evidence="1" type="ORF">B5V51_14102</name>
</gene>
<dbReference type="EMBL" id="NWSH01000835">
    <property type="protein sequence ID" value="PCG73938.1"/>
    <property type="molecule type" value="Genomic_DNA"/>
</dbReference>
<accession>A0A2A4JQF4</accession>
<name>A0A2A4JQF4_HELVI</name>
<protein>
    <recommendedName>
        <fullName evidence="2">Gustatory receptor</fullName>
    </recommendedName>
</protein>
<proteinExistence type="predicted"/>
<reference evidence="1" key="1">
    <citation type="submission" date="2017-09" db="EMBL/GenBank/DDBJ databases">
        <title>Contemporary evolution of a Lepidopteran species, Heliothis virescens, in response to modern agricultural practices.</title>
        <authorList>
            <person name="Fritz M.L."/>
            <person name="Deyonke A.M."/>
            <person name="Papanicolaou A."/>
            <person name="Micinski S."/>
            <person name="Westbrook J."/>
            <person name="Gould F."/>
        </authorList>
    </citation>
    <scope>NUCLEOTIDE SEQUENCE [LARGE SCALE GENOMIC DNA]</scope>
    <source>
        <strain evidence="1">HvINT-</strain>
        <tissue evidence="1">Whole body</tissue>
    </source>
</reference>
<evidence type="ECO:0008006" key="2">
    <source>
        <dbReference type="Google" id="ProtNLM"/>
    </source>
</evidence>
<comment type="caution">
    <text evidence="1">The sequence shown here is derived from an EMBL/GenBank/DDBJ whole genome shotgun (WGS) entry which is preliminary data.</text>
</comment>
<evidence type="ECO:0000313" key="1">
    <source>
        <dbReference type="EMBL" id="PCG73938.1"/>
    </source>
</evidence>
<organism evidence="1">
    <name type="scientific">Heliothis virescens</name>
    <name type="common">Tobacco budworm moth</name>
    <dbReference type="NCBI Taxonomy" id="7102"/>
    <lineage>
        <taxon>Eukaryota</taxon>
        <taxon>Metazoa</taxon>
        <taxon>Ecdysozoa</taxon>
        <taxon>Arthropoda</taxon>
        <taxon>Hexapoda</taxon>
        <taxon>Insecta</taxon>
        <taxon>Pterygota</taxon>
        <taxon>Neoptera</taxon>
        <taxon>Endopterygota</taxon>
        <taxon>Lepidoptera</taxon>
        <taxon>Glossata</taxon>
        <taxon>Ditrysia</taxon>
        <taxon>Noctuoidea</taxon>
        <taxon>Noctuidae</taxon>
        <taxon>Heliothinae</taxon>
        <taxon>Heliothis</taxon>
    </lineage>
</organism>
<sequence length="148" mass="17138">MSNHAKLLDCLKKTDKSLKTTFFVTELVMTPIIMSRIFDIIKFSERNLLANILLIVRGLVIKSIPGLLVDLTIREIDKIKQIIGNQLLMCQDDNARELLKDSHLFFEHHPFRYTVWRLFSVNNSRNIAAMNTIITYTLAMVQFAHVYG</sequence>